<accession>A0A811V2H8</accession>
<dbReference type="Proteomes" id="UP000606786">
    <property type="component" value="Unassembled WGS sequence"/>
</dbReference>
<sequence length="72" mass="7772">RLLKPATKTAVASTNCSAFVISPQPPQARMQRVSTLKPVTNLFLWCAGMWQVAGCYAAAFCGEHMADGGLWD</sequence>
<dbReference type="EMBL" id="CAJHJT010000034">
    <property type="protein sequence ID" value="CAD7005260.1"/>
    <property type="molecule type" value="Genomic_DNA"/>
</dbReference>
<organism evidence="1 2">
    <name type="scientific">Ceratitis capitata</name>
    <name type="common">Mediterranean fruit fly</name>
    <name type="synonym">Tephritis capitata</name>
    <dbReference type="NCBI Taxonomy" id="7213"/>
    <lineage>
        <taxon>Eukaryota</taxon>
        <taxon>Metazoa</taxon>
        <taxon>Ecdysozoa</taxon>
        <taxon>Arthropoda</taxon>
        <taxon>Hexapoda</taxon>
        <taxon>Insecta</taxon>
        <taxon>Pterygota</taxon>
        <taxon>Neoptera</taxon>
        <taxon>Endopterygota</taxon>
        <taxon>Diptera</taxon>
        <taxon>Brachycera</taxon>
        <taxon>Muscomorpha</taxon>
        <taxon>Tephritoidea</taxon>
        <taxon>Tephritidae</taxon>
        <taxon>Ceratitis</taxon>
        <taxon>Ceratitis</taxon>
    </lineage>
</organism>
<gene>
    <name evidence="1" type="ORF">CCAP1982_LOCUS13617</name>
</gene>
<evidence type="ECO:0000313" key="2">
    <source>
        <dbReference type="Proteomes" id="UP000606786"/>
    </source>
</evidence>
<keyword evidence="2" id="KW-1185">Reference proteome</keyword>
<proteinExistence type="predicted"/>
<comment type="caution">
    <text evidence="1">The sequence shown here is derived from an EMBL/GenBank/DDBJ whole genome shotgun (WGS) entry which is preliminary data.</text>
</comment>
<name>A0A811V2H8_CERCA</name>
<feature type="non-terminal residue" evidence="1">
    <location>
        <position position="1"/>
    </location>
</feature>
<protein>
    <submittedName>
        <fullName evidence="1">(Mediterranean fruit fly) hypothetical protein</fullName>
    </submittedName>
</protein>
<reference evidence="1" key="1">
    <citation type="submission" date="2020-11" db="EMBL/GenBank/DDBJ databases">
        <authorList>
            <person name="Whitehead M."/>
        </authorList>
    </citation>
    <scope>NUCLEOTIDE SEQUENCE</scope>
    <source>
        <strain evidence="1">EGII</strain>
    </source>
</reference>
<dbReference type="AlphaFoldDB" id="A0A811V2H8"/>
<evidence type="ECO:0000313" key="1">
    <source>
        <dbReference type="EMBL" id="CAD7005260.1"/>
    </source>
</evidence>